<organism evidence="2 3">
    <name type="scientific">Acanthoscelides obtectus</name>
    <name type="common">Bean weevil</name>
    <name type="synonym">Bruchus obtectus</name>
    <dbReference type="NCBI Taxonomy" id="200917"/>
    <lineage>
        <taxon>Eukaryota</taxon>
        <taxon>Metazoa</taxon>
        <taxon>Ecdysozoa</taxon>
        <taxon>Arthropoda</taxon>
        <taxon>Hexapoda</taxon>
        <taxon>Insecta</taxon>
        <taxon>Pterygota</taxon>
        <taxon>Neoptera</taxon>
        <taxon>Endopterygota</taxon>
        <taxon>Coleoptera</taxon>
        <taxon>Polyphaga</taxon>
        <taxon>Cucujiformia</taxon>
        <taxon>Chrysomeloidea</taxon>
        <taxon>Chrysomelidae</taxon>
        <taxon>Bruchinae</taxon>
        <taxon>Bruchini</taxon>
        <taxon>Acanthoscelides</taxon>
    </lineage>
</organism>
<accession>A0A9P0K5S3</accession>
<keyword evidence="3" id="KW-1185">Reference proteome</keyword>
<reference evidence="2" key="1">
    <citation type="submission" date="2022-03" db="EMBL/GenBank/DDBJ databases">
        <authorList>
            <person name="Sayadi A."/>
        </authorList>
    </citation>
    <scope>NUCLEOTIDE SEQUENCE</scope>
</reference>
<gene>
    <name evidence="2" type="ORF">ACAOBT_LOCUS7701</name>
</gene>
<sequence length="65" mass="6846">MSLSRLCASCSSSAPSMGGPLPPVPVAWWHSNSSKRSGREGMSEGWSGRGHATVDLDLDYLSVPV</sequence>
<dbReference type="OrthoDB" id="20960at2759"/>
<evidence type="ECO:0000256" key="1">
    <source>
        <dbReference type="SAM" id="MobiDB-lite"/>
    </source>
</evidence>
<protein>
    <submittedName>
        <fullName evidence="2">Uncharacterized protein</fullName>
    </submittedName>
</protein>
<dbReference type="Proteomes" id="UP001152888">
    <property type="component" value="Unassembled WGS sequence"/>
</dbReference>
<evidence type="ECO:0000313" key="3">
    <source>
        <dbReference type="Proteomes" id="UP001152888"/>
    </source>
</evidence>
<comment type="caution">
    <text evidence="2">The sequence shown here is derived from an EMBL/GenBank/DDBJ whole genome shotgun (WGS) entry which is preliminary data.</text>
</comment>
<dbReference type="EMBL" id="CAKOFQ010006750">
    <property type="protein sequence ID" value="CAH1968164.1"/>
    <property type="molecule type" value="Genomic_DNA"/>
</dbReference>
<evidence type="ECO:0000313" key="2">
    <source>
        <dbReference type="EMBL" id="CAH1968164.1"/>
    </source>
</evidence>
<proteinExistence type="predicted"/>
<name>A0A9P0K5S3_ACAOB</name>
<feature type="region of interest" description="Disordered" evidence="1">
    <location>
        <begin position="32"/>
        <end position="51"/>
    </location>
</feature>
<dbReference type="AlphaFoldDB" id="A0A9P0K5S3"/>